<evidence type="ECO:0000313" key="7">
    <source>
        <dbReference type="EnsemblMetazoa" id="XP_003249004.3"/>
    </source>
</evidence>
<evidence type="ECO:0000256" key="2">
    <source>
        <dbReference type="ARBA" id="ARBA00022448"/>
    </source>
</evidence>
<evidence type="ECO:0000256" key="1">
    <source>
        <dbReference type="ARBA" id="ARBA00004141"/>
    </source>
</evidence>
<evidence type="ECO:0000256" key="3">
    <source>
        <dbReference type="ARBA" id="ARBA00022692"/>
    </source>
</evidence>
<evidence type="ECO:0000256" key="5">
    <source>
        <dbReference type="ARBA" id="ARBA00023136"/>
    </source>
</evidence>
<keyword evidence="4 6" id="KW-1133">Transmembrane helix</keyword>
<protein>
    <recommendedName>
        <fullName evidence="9">Major facilitator superfamily (MFS) profile domain-containing protein</fullName>
    </recommendedName>
</protein>
<accession>A0A8R2ADL9</accession>
<dbReference type="GeneID" id="100573499"/>
<evidence type="ECO:0000256" key="4">
    <source>
        <dbReference type="ARBA" id="ARBA00022989"/>
    </source>
</evidence>
<name>A0A8R2ADL9_ACYPI</name>
<proteinExistence type="predicted"/>
<dbReference type="InterPro" id="IPR036259">
    <property type="entry name" value="MFS_trans_sf"/>
</dbReference>
<dbReference type="RefSeq" id="XP_003249004.3">
    <property type="nucleotide sequence ID" value="XM_003248956.4"/>
</dbReference>
<dbReference type="KEGG" id="api:100573499"/>
<feature type="transmembrane region" description="Helical" evidence="6">
    <location>
        <begin position="28"/>
        <end position="48"/>
    </location>
</feature>
<dbReference type="Proteomes" id="UP000007819">
    <property type="component" value="Unassembled WGS sequence"/>
</dbReference>
<organism evidence="7 8">
    <name type="scientific">Acyrthosiphon pisum</name>
    <name type="common">Pea aphid</name>
    <dbReference type="NCBI Taxonomy" id="7029"/>
    <lineage>
        <taxon>Eukaryota</taxon>
        <taxon>Metazoa</taxon>
        <taxon>Ecdysozoa</taxon>
        <taxon>Arthropoda</taxon>
        <taxon>Hexapoda</taxon>
        <taxon>Insecta</taxon>
        <taxon>Pterygota</taxon>
        <taxon>Neoptera</taxon>
        <taxon>Paraneoptera</taxon>
        <taxon>Hemiptera</taxon>
        <taxon>Sternorrhyncha</taxon>
        <taxon>Aphidomorpha</taxon>
        <taxon>Aphidoidea</taxon>
        <taxon>Aphididae</taxon>
        <taxon>Macrosiphini</taxon>
        <taxon>Acyrthosiphon</taxon>
    </lineage>
</organism>
<feature type="transmembrane region" description="Helical" evidence="6">
    <location>
        <begin position="84"/>
        <end position="101"/>
    </location>
</feature>
<reference evidence="7" key="2">
    <citation type="submission" date="2022-06" db="UniProtKB">
        <authorList>
            <consortium name="EnsemblMetazoa"/>
        </authorList>
    </citation>
    <scope>IDENTIFICATION</scope>
</reference>
<dbReference type="SUPFAM" id="SSF103473">
    <property type="entry name" value="MFS general substrate transporter"/>
    <property type="match status" value="1"/>
</dbReference>
<evidence type="ECO:0008006" key="9">
    <source>
        <dbReference type="Google" id="ProtNLM"/>
    </source>
</evidence>
<sequence length="158" mass="17832">MCLFVSGIVAAALYFVKNAMQNLILSCLFEAFSGLGISVLLCIMVDLFPTNMRVMAAAASATFGRLGSLMANITFGLLIDSHCILLIIIFSSLLISTYIMIKYLNAQICRISDVYYIISYLATYKNNDEDGLKTFSIYLRDHLYFHANEMFRKFELLK</sequence>
<evidence type="ECO:0000313" key="8">
    <source>
        <dbReference type="Proteomes" id="UP000007819"/>
    </source>
</evidence>
<keyword evidence="2" id="KW-0813">Transport</keyword>
<dbReference type="Gene3D" id="1.20.1250.20">
    <property type="entry name" value="MFS general substrate transporter like domains"/>
    <property type="match status" value="1"/>
</dbReference>
<dbReference type="GO" id="GO:0016020">
    <property type="term" value="C:membrane"/>
    <property type="evidence" value="ECO:0007669"/>
    <property type="project" value="UniProtKB-SubCell"/>
</dbReference>
<comment type="subcellular location">
    <subcellularLocation>
        <location evidence="1">Membrane</location>
        <topology evidence="1">Multi-pass membrane protein</topology>
    </subcellularLocation>
</comment>
<reference evidence="8" key="1">
    <citation type="submission" date="2010-06" db="EMBL/GenBank/DDBJ databases">
        <authorList>
            <person name="Jiang H."/>
            <person name="Abraham K."/>
            <person name="Ali S."/>
            <person name="Alsbrooks S.L."/>
            <person name="Anim B.N."/>
            <person name="Anosike U.S."/>
            <person name="Attaway T."/>
            <person name="Bandaranaike D.P."/>
            <person name="Battles P.K."/>
            <person name="Bell S.N."/>
            <person name="Bell A.V."/>
            <person name="Beltran B."/>
            <person name="Bickham C."/>
            <person name="Bustamante Y."/>
            <person name="Caleb T."/>
            <person name="Canada A."/>
            <person name="Cardenas V."/>
            <person name="Carter K."/>
            <person name="Chacko J."/>
            <person name="Chandrabose M.N."/>
            <person name="Chavez D."/>
            <person name="Chavez A."/>
            <person name="Chen L."/>
            <person name="Chu H.-S."/>
            <person name="Claassen K.J."/>
            <person name="Cockrell R."/>
            <person name="Collins M."/>
            <person name="Cooper J.A."/>
            <person name="Cree A."/>
            <person name="Curry S.M."/>
            <person name="Da Y."/>
            <person name="Dao M.D."/>
            <person name="Das B."/>
            <person name="Davila M.-L."/>
            <person name="Davy-Carroll L."/>
            <person name="Denson S."/>
            <person name="Dinh H."/>
            <person name="Ebong V.E."/>
            <person name="Edwards J.R."/>
            <person name="Egan A."/>
            <person name="El-Daye J."/>
            <person name="Escobedo L."/>
            <person name="Fernandez S."/>
            <person name="Fernando P.R."/>
            <person name="Flagg N."/>
            <person name="Forbes L.D."/>
            <person name="Fowler R.G."/>
            <person name="Fu Q."/>
            <person name="Gabisi R.A."/>
            <person name="Ganer J."/>
            <person name="Garbino Pronczuk A."/>
            <person name="Garcia R.M."/>
            <person name="Garner T."/>
            <person name="Garrett T.E."/>
            <person name="Gonzalez D.A."/>
            <person name="Hamid H."/>
            <person name="Hawkins E.S."/>
            <person name="Hirani K."/>
            <person name="Hogues M.E."/>
            <person name="Hollins B."/>
            <person name="Hsiao C.-H."/>
            <person name="Jabil R."/>
            <person name="James M.L."/>
            <person name="Jhangiani S.N."/>
            <person name="Johnson B."/>
            <person name="Johnson Q."/>
            <person name="Joshi V."/>
            <person name="Kalu J.B."/>
            <person name="Kam C."/>
            <person name="Kashfia A."/>
            <person name="Keebler J."/>
            <person name="Kisamo H."/>
            <person name="Kovar C.L."/>
            <person name="Lago L.A."/>
            <person name="Lai C.-Y."/>
            <person name="Laidlaw J."/>
            <person name="Lara F."/>
            <person name="Le T.-K."/>
            <person name="Lee S.L."/>
            <person name="Legall F.H."/>
            <person name="Lemon S.J."/>
            <person name="Lewis L.R."/>
            <person name="Li B."/>
            <person name="Liu Y."/>
            <person name="Liu Y.-S."/>
            <person name="Lopez J."/>
            <person name="Lozado R.J."/>
            <person name="Lu J."/>
            <person name="Madu R.C."/>
            <person name="Maheshwari M."/>
            <person name="Maheshwari R."/>
            <person name="Malloy K."/>
            <person name="Martinez E."/>
            <person name="Mathew T."/>
            <person name="Mercado I.C."/>
            <person name="Mercado C."/>
            <person name="Meyer B."/>
            <person name="Montgomery K."/>
            <person name="Morgan M.B."/>
            <person name="Munidasa M."/>
            <person name="Nazareth L.V."/>
            <person name="Nelson J."/>
            <person name="Ng B.M."/>
            <person name="Nguyen N.B."/>
            <person name="Nguyen P.Q."/>
            <person name="Nguyen T."/>
            <person name="Obregon M."/>
            <person name="Okwuonu G.O."/>
            <person name="Onwere C.G."/>
            <person name="Orozco G."/>
            <person name="Parra A."/>
            <person name="Patel S."/>
            <person name="Patil S."/>
            <person name="Perez A."/>
            <person name="Perez Y."/>
            <person name="Pham C."/>
            <person name="Primus E.L."/>
            <person name="Pu L.-L."/>
            <person name="Puazo M."/>
            <person name="Qin X."/>
            <person name="Quiroz J.B."/>
            <person name="Reese J."/>
            <person name="Richards S."/>
            <person name="Rives C.M."/>
            <person name="Robberts R."/>
            <person name="Ruiz S.J."/>
            <person name="Ruiz M.J."/>
            <person name="Santibanez J."/>
            <person name="Schneider B.W."/>
            <person name="Sisson I."/>
            <person name="Smith M."/>
            <person name="Sodergren E."/>
            <person name="Song X.-Z."/>
            <person name="Song B.B."/>
            <person name="Summersgill H."/>
            <person name="Thelus R."/>
            <person name="Thornton R.D."/>
            <person name="Trejos Z.Y."/>
            <person name="Usmani K."/>
            <person name="Vattathil S."/>
            <person name="Villasana D."/>
            <person name="Walker D.L."/>
            <person name="Wang S."/>
            <person name="Wang K."/>
            <person name="White C.S."/>
            <person name="Williams A.C."/>
            <person name="Williamson J."/>
            <person name="Wilson K."/>
            <person name="Woghiren I.O."/>
            <person name="Woodworth J.R."/>
            <person name="Worley K.C."/>
            <person name="Wright R.A."/>
            <person name="Wu W."/>
            <person name="Young L."/>
            <person name="Zhang L."/>
            <person name="Zhang J."/>
            <person name="Zhu Y."/>
            <person name="Muzny D.M."/>
            <person name="Weinstock G."/>
            <person name="Gibbs R.A."/>
        </authorList>
    </citation>
    <scope>NUCLEOTIDE SEQUENCE [LARGE SCALE GENOMIC DNA]</scope>
    <source>
        <strain evidence="8">LSR1</strain>
    </source>
</reference>
<keyword evidence="5 6" id="KW-0472">Membrane</keyword>
<dbReference type="PANTHER" id="PTHR23511:SF38">
    <property type="entry name" value="SYNAPTIC VESICLE 2-RELATED PROTEIN-LIKE PROTEIN"/>
    <property type="match status" value="1"/>
</dbReference>
<dbReference type="AlphaFoldDB" id="A0A8R2ADL9"/>
<dbReference type="PANTHER" id="PTHR23511">
    <property type="entry name" value="SYNAPTIC VESICLE GLYCOPROTEIN 2"/>
    <property type="match status" value="1"/>
</dbReference>
<keyword evidence="3 6" id="KW-0812">Transmembrane</keyword>
<evidence type="ECO:0000256" key="6">
    <source>
        <dbReference type="SAM" id="Phobius"/>
    </source>
</evidence>
<dbReference type="OrthoDB" id="3936150at2759"/>
<dbReference type="EnsemblMetazoa" id="XM_003248956.4">
    <property type="protein sequence ID" value="XP_003249004.3"/>
    <property type="gene ID" value="LOC100573499"/>
</dbReference>
<keyword evidence="8" id="KW-1185">Reference proteome</keyword>